<evidence type="ECO:0000256" key="3">
    <source>
        <dbReference type="ARBA" id="ARBA00022692"/>
    </source>
</evidence>
<feature type="transmembrane region" description="Helical" evidence="6">
    <location>
        <begin position="283"/>
        <end position="303"/>
    </location>
</feature>
<feature type="transmembrane region" description="Helical" evidence="6">
    <location>
        <begin position="249"/>
        <end position="271"/>
    </location>
</feature>
<dbReference type="EMBL" id="FMHG01000001">
    <property type="protein sequence ID" value="SCJ79562.1"/>
    <property type="molecule type" value="Genomic_DNA"/>
</dbReference>
<dbReference type="NCBIfam" id="TIGR02872">
    <property type="entry name" value="spore_ytvI"/>
    <property type="match status" value="1"/>
</dbReference>
<gene>
    <name evidence="7" type="ORF">SAMEA3545359_02076</name>
</gene>
<reference evidence="7" key="1">
    <citation type="submission" date="2015-09" db="EMBL/GenBank/DDBJ databases">
        <authorList>
            <consortium name="Pathogen Informatics"/>
        </authorList>
    </citation>
    <scope>NUCLEOTIDE SEQUENCE</scope>
    <source>
        <strain evidence="7">2789STDY5834896</strain>
    </source>
</reference>
<evidence type="ECO:0000256" key="4">
    <source>
        <dbReference type="ARBA" id="ARBA00022989"/>
    </source>
</evidence>
<dbReference type="PANTHER" id="PTHR21716">
    <property type="entry name" value="TRANSMEMBRANE PROTEIN"/>
    <property type="match status" value="1"/>
</dbReference>
<dbReference type="GO" id="GO:0055085">
    <property type="term" value="P:transmembrane transport"/>
    <property type="evidence" value="ECO:0007669"/>
    <property type="project" value="TreeGrafter"/>
</dbReference>
<feature type="transmembrane region" description="Helical" evidence="6">
    <location>
        <begin position="225"/>
        <end position="243"/>
    </location>
</feature>
<evidence type="ECO:0000256" key="2">
    <source>
        <dbReference type="ARBA" id="ARBA00009773"/>
    </source>
</evidence>
<keyword evidence="4 6" id="KW-1133">Transmembrane helix</keyword>
<keyword evidence="3 6" id="KW-0812">Transmembrane</keyword>
<comment type="similarity">
    <text evidence="2">Belongs to the autoinducer-2 exporter (AI-2E) (TC 2.A.86) family.</text>
</comment>
<sequence length="371" mass="40047">MDWLRRRARFVGDCILWLAGLTLLFLFIKFALPLFSPFLFGFLLAFLAARPARWLAAHTRLRQNALQIGVVAGVYLALGAAVYFGGAWLVVWAGDFFSHLPDLYDRLVRPVLDQIQAGVASMSGAFHGQAAAEIGALLQSVGDCISGWLSAASRWALGCVGSLAASLPGAFVWCATAVLSSLFFAWDYPLVTGVIARCTPRSLRQTAYQVKDCLQRSVWCICKSYLILMAITFGELLVGLWLLRIPHPFSLALLIALVDLLPVLGTGAVMIPWGAFLLLSKNYTLGISILLLYVVISVLRSILEPRILGGQTGLHPIVTLMGIYVGGKLLGFAGILLVPLLLTVVYELYRCGILKGPGGQKGGCATPKGPL</sequence>
<accession>A0A1C6JBW7</accession>
<evidence type="ECO:0000256" key="5">
    <source>
        <dbReference type="ARBA" id="ARBA00023136"/>
    </source>
</evidence>
<organism evidence="7">
    <name type="scientific">uncultured Anaerotruncus sp</name>
    <dbReference type="NCBI Taxonomy" id="905011"/>
    <lineage>
        <taxon>Bacteria</taxon>
        <taxon>Bacillati</taxon>
        <taxon>Bacillota</taxon>
        <taxon>Clostridia</taxon>
        <taxon>Eubacteriales</taxon>
        <taxon>Oscillospiraceae</taxon>
        <taxon>Anaerotruncus</taxon>
        <taxon>environmental samples</taxon>
    </lineage>
</organism>
<feature type="transmembrane region" description="Helical" evidence="6">
    <location>
        <begin position="323"/>
        <end position="346"/>
    </location>
</feature>
<protein>
    <submittedName>
        <fullName evidence="7">Sporulation integral membrane protein YtvI</fullName>
    </submittedName>
</protein>
<evidence type="ECO:0000256" key="6">
    <source>
        <dbReference type="SAM" id="Phobius"/>
    </source>
</evidence>
<feature type="transmembrane region" description="Helical" evidence="6">
    <location>
        <begin position="12"/>
        <end position="32"/>
    </location>
</feature>
<dbReference type="AlphaFoldDB" id="A0A1C6JBW7"/>
<comment type="subcellular location">
    <subcellularLocation>
        <location evidence="1">Membrane</location>
        <topology evidence="1">Multi-pass membrane protein</topology>
    </subcellularLocation>
</comment>
<feature type="transmembrane region" description="Helical" evidence="6">
    <location>
        <begin position="68"/>
        <end position="93"/>
    </location>
</feature>
<feature type="transmembrane region" description="Helical" evidence="6">
    <location>
        <begin position="170"/>
        <end position="196"/>
    </location>
</feature>
<evidence type="ECO:0000313" key="7">
    <source>
        <dbReference type="EMBL" id="SCJ79562.1"/>
    </source>
</evidence>
<keyword evidence="5 6" id="KW-0472">Membrane</keyword>
<dbReference type="Pfam" id="PF01594">
    <property type="entry name" value="AI-2E_transport"/>
    <property type="match status" value="1"/>
</dbReference>
<dbReference type="InterPro" id="IPR014227">
    <property type="entry name" value="YtvI-like"/>
</dbReference>
<evidence type="ECO:0000256" key="1">
    <source>
        <dbReference type="ARBA" id="ARBA00004141"/>
    </source>
</evidence>
<proteinExistence type="inferred from homology"/>
<dbReference type="GO" id="GO:0016020">
    <property type="term" value="C:membrane"/>
    <property type="evidence" value="ECO:0007669"/>
    <property type="project" value="UniProtKB-SubCell"/>
</dbReference>
<name>A0A1C6JBW7_9FIRM</name>
<dbReference type="PANTHER" id="PTHR21716:SF68">
    <property type="entry name" value="TRANSPORT PROTEIN YTVI-RELATED"/>
    <property type="match status" value="1"/>
</dbReference>
<dbReference type="InterPro" id="IPR002549">
    <property type="entry name" value="AI-2E-like"/>
</dbReference>